<dbReference type="InterPro" id="IPR007560">
    <property type="entry name" value="Restrct_endonuc_IV_Mrr"/>
</dbReference>
<dbReference type="PANTHER" id="PTHR30015:SF6">
    <property type="entry name" value="SLL1429 PROTEIN"/>
    <property type="match status" value="1"/>
</dbReference>
<dbReference type="EMBL" id="JQAT01000003">
    <property type="protein sequence ID" value="KRN28378.1"/>
    <property type="molecule type" value="Genomic_DNA"/>
</dbReference>
<keyword evidence="2" id="KW-0472">Membrane</keyword>
<dbReference type="Pfam" id="PF04471">
    <property type="entry name" value="Mrr_cat"/>
    <property type="match status" value="1"/>
</dbReference>
<dbReference type="RefSeq" id="WP_057769342.1">
    <property type="nucleotide sequence ID" value="NZ_JQAT01000003.1"/>
</dbReference>
<dbReference type="STRING" id="81857.IV38_GL001378"/>
<dbReference type="InterPro" id="IPR011335">
    <property type="entry name" value="Restrct_endonuc-II-like"/>
</dbReference>
<reference evidence="6 7" key="1">
    <citation type="journal article" date="2015" name="Genome Announc.">
        <title>Expanding the biotechnology potential of lactobacilli through comparative genomics of 213 strains and associated genera.</title>
        <authorList>
            <person name="Sun Z."/>
            <person name="Harris H.M."/>
            <person name="McCann A."/>
            <person name="Guo C."/>
            <person name="Argimon S."/>
            <person name="Zhang W."/>
            <person name="Yang X."/>
            <person name="Jeffery I.B."/>
            <person name="Cooney J.C."/>
            <person name="Kagawa T.F."/>
            <person name="Liu W."/>
            <person name="Song Y."/>
            <person name="Salvetti E."/>
            <person name="Wrobel A."/>
            <person name="Rasinkangas P."/>
            <person name="Parkhill J."/>
            <person name="Rea M.C."/>
            <person name="O'Sullivan O."/>
            <person name="Ritari J."/>
            <person name="Douillard F.P."/>
            <person name="Paul Ross R."/>
            <person name="Yang R."/>
            <person name="Briner A.E."/>
            <person name="Felis G.E."/>
            <person name="de Vos W.M."/>
            <person name="Barrangou R."/>
            <person name="Klaenhammer T.R."/>
            <person name="Caufield P.W."/>
            <person name="Cui Y."/>
            <person name="Zhang H."/>
            <person name="O'Toole P.W."/>
        </authorList>
    </citation>
    <scope>NUCLEOTIDE SEQUENCE [LARGE SCALE GENOMIC DNA]</scope>
    <source>
        <strain evidence="4 7">ATCC BAA-66</strain>
        <strain evidence="5 6">DSM 13344</strain>
    </source>
</reference>
<feature type="domain" description="Restriction endonuclease type IV Mrr" evidence="3">
    <location>
        <begin position="73"/>
        <end position="183"/>
    </location>
</feature>
<keyword evidence="5" id="KW-0255">Endonuclease</keyword>
<comment type="caution">
    <text evidence="5">The sequence shown here is derived from an EMBL/GenBank/DDBJ whole genome shotgun (WGS) entry which is preliminary data.</text>
</comment>
<dbReference type="EMBL" id="JQAZ01000003">
    <property type="protein sequence ID" value="KRN31879.1"/>
    <property type="molecule type" value="Genomic_DNA"/>
</dbReference>
<keyword evidence="1" id="KW-0378">Hydrolase</keyword>
<evidence type="ECO:0000313" key="4">
    <source>
        <dbReference type="EMBL" id="KRN28378.1"/>
    </source>
</evidence>
<feature type="transmembrane region" description="Helical" evidence="2">
    <location>
        <begin position="9"/>
        <end position="26"/>
    </location>
</feature>
<dbReference type="InterPro" id="IPR052906">
    <property type="entry name" value="Type_IV_Methyl-Rstrct_Enzyme"/>
</dbReference>
<sequence>MRRKLTQFIYRLGLAGFILGLLYFWQRPSLYLAPYRTQLDPWAAFLLIAYLVMGAYWLFRLPERFDHVSLRKIDEMEGDEFEHYTAYLLKHLGYRHIHVTNYEGDQGIDVLAERHGEKWGFQCKRWQAYVGNKAVQEVWAGKGFYDLDQVAVITNSHFTRSARALGNKLEIELIDREGLKKLINEAH</sequence>
<keyword evidence="5" id="KW-0540">Nuclease</keyword>
<dbReference type="OrthoDB" id="9797274at2"/>
<dbReference type="Proteomes" id="UP000051751">
    <property type="component" value="Unassembled WGS sequence"/>
</dbReference>
<dbReference type="GO" id="GO:0009307">
    <property type="term" value="P:DNA restriction-modification system"/>
    <property type="evidence" value="ECO:0007669"/>
    <property type="project" value="InterPro"/>
</dbReference>
<evidence type="ECO:0000256" key="2">
    <source>
        <dbReference type="SAM" id="Phobius"/>
    </source>
</evidence>
<keyword evidence="6" id="KW-1185">Reference proteome</keyword>
<accession>A0A0R2G2U9</accession>
<dbReference type="AlphaFoldDB" id="A0A0R2G2U9"/>
<gene>
    <name evidence="4" type="ORF">IV38_GL001378</name>
    <name evidence="5" type="ORF">IV40_GL001165</name>
</gene>
<evidence type="ECO:0000313" key="5">
    <source>
        <dbReference type="EMBL" id="KRN31879.1"/>
    </source>
</evidence>
<keyword evidence="2" id="KW-0812">Transmembrane</keyword>
<dbReference type="GO" id="GO:0003677">
    <property type="term" value="F:DNA binding"/>
    <property type="evidence" value="ECO:0007669"/>
    <property type="project" value="InterPro"/>
</dbReference>
<proteinExistence type="predicted"/>
<evidence type="ECO:0000313" key="7">
    <source>
        <dbReference type="Proteomes" id="UP000051751"/>
    </source>
</evidence>
<evidence type="ECO:0000259" key="3">
    <source>
        <dbReference type="Pfam" id="PF04471"/>
    </source>
</evidence>
<dbReference type="Gene3D" id="3.40.1350.10">
    <property type="match status" value="1"/>
</dbReference>
<organism evidence="5 6">
    <name type="scientific">Lactobacillus selangorensis</name>
    <dbReference type="NCBI Taxonomy" id="81857"/>
    <lineage>
        <taxon>Bacteria</taxon>
        <taxon>Bacillati</taxon>
        <taxon>Bacillota</taxon>
        <taxon>Bacilli</taxon>
        <taxon>Lactobacillales</taxon>
        <taxon>Lactobacillaceae</taxon>
        <taxon>Lactobacillus</taxon>
    </lineage>
</organism>
<dbReference type="PANTHER" id="PTHR30015">
    <property type="entry name" value="MRR RESTRICTION SYSTEM PROTEIN"/>
    <property type="match status" value="1"/>
</dbReference>
<name>A0A0R2G2U9_9LACO</name>
<evidence type="ECO:0000313" key="6">
    <source>
        <dbReference type="Proteomes" id="UP000051645"/>
    </source>
</evidence>
<dbReference type="InterPro" id="IPR011856">
    <property type="entry name" value="tRNA_endonuc-like_dom_sf"/>
</dbReference>
<keyword evidence="2" id="KW-1133">Transmembrane helix</keyword>
<dbReference type="GO" id="GO:0015666">
    <property type="term" value="F:restriction endodeoxyribonuclease activity"/>
    <property type="evidence" value="ECO:0007669"/>
    <property type="project" value="TreeGrafter"/>
</dbReference>
<dbReference type="SUPFAM" id="SSF52980">
    <property type="entry name" value="Restriction endonuclease-like"/>
    <property type="match status" value="1"/>
</dbReference>
<dbReference type="PATRIC" id="fig|81857.3.peg.1387"/>
<feature type="transmembrane region" description="Helical" evidence="2">
    <location>
        <begin position="41"/>
        <end position="59"/>
    </location>
</feature>
<dbReference type="Proteomes" id="UP000051645">
    <property type="component" value="Unassembled WGS sequence"/>
</dbReference>
<protein>
    <submittedName>
        <fullName evidence="5">Restriction endonuclease</fullName>
    </submittedName>
</protein>
<evidence type="ECO:0000256" key="1">
    <source>
        <dbReference type="ARBA" id="ARBA00022801"/>
    </source>
</evidence>